<proteinExistence type="predicted"/>
<keyword evidence="2" id="KW-1185">Reference proteome</keyword>
<name>A0AC60QL75_IXOPE</name>
<evidence type="ECO:0000313" key="2">
    <source>
        <dbReference type="Proteomes" id="UP000805193"/>
    </source>
</evidence>
<reference evidence="1 2" key="1">
    <citation type="journal article" date="2020" name="Cell">
        <title>Large-Scale Comparative Analyses of Tick Genomes Elucidate Their Genetic Diversity and Vector Capacities.</title>
        <authorList>
            <consortium name="Tick Genome and Microbiome Consortium (TIGMIC)"/>
            <person name="Jia N."/>
            <person name="Wang J."/>
            <person name="Shi W."/>
            <person name="Du L."/>
            <person name="Sun Y."/>
            <person name="Zhan W."/>
            <person name="Jiang J.F."/>
            <person name="Wang Q."/>
            <person name="Zhang B."/>
            <person name="Ji P."/>
            <person name="Bell-Sakyi L."/>
            <person name="Cui X.M."/>
            <person name="Yuan T.T."/>
            <person name="Jiang B.G."/>
            <person name="Yang W.F."/>
            <person name="Lam T.T."/>
            <person name="Chang Q.C."/>
            <person name="Ding S.J."/>
            <person name="Wang X.J."/>
            <person name="Zhu J.G."/>
            <person name="Ruan X.D."/>
            <person name="Zhao L."/>
            <person name="Wei J.T."/>
            <person name="Ye R.Z."/>
            <person name="Que T.C."/>
            <person name="Du C.H."/>
            <person name="Zhou Y.H."/>
            <person name="Cheng J.X."/>
            <person name="Dai P.F."/>
            <person name="Guo W.B."/>
            <person name="Han X.H."/>
            <person name="Huang E.J."/>
            <person name="Li L.F."/>
            <person name="Wei W."/>
            <person name="Gao Y.C."/>
            <person name="Liu J.Z."/>
            <person name="Shao H.Z."/>
            <person name="Wang X."/>
            <person name="Wang C.C."/>
            <person name="Yang T.C."/>
            <person name="Huo Q.B."/>
            <person name="Li W."/>
            <person name="Chen H.Y."/>
            <person name="Chen S.E."/>
            <person name="Zhou L.G."/>
            <person name="Ni X.B."/>
            <person name="Tian J.H."/>
            <person name="Sheng Y."/>
            <person name="Liu T."/>
            <person name="Pan Y.S."/>
            <person name="Xia L.Y."/>
            <person name="Li J."/>
            <person name="Zhao F."/>
            <person name="Cao W.C."/>
        </authorList>
    </citation>
    <scope>NUCLEOTIDE SEQUENCE [LARGE SCALE GENOMIC DNA]</scope>
    <source>
        <strain evidence="1">Iper-2018</strain>
    </source>
</reference>
<organism evidence="1 2">
    <name type="scientific">Ixodes persulcatus</name>
    <name type="common">Taiga tick</name>
    <dbReference type="NCBI Taxonomy" id="34615"/>
    <lineage>
        <taxon>Eukaryota</taxon>
        <taxon>Metazoa</taxon>
        <taxon>Ecdysozoa</taxon>
        <taxon>Arthropoda</taxon>
        <taxon>Chelicerata</taxon>
        <taxon>Arachnida</taxon>
        <taxon>Acari</taxon>
        <taxon>Parasitiformes</taxon>
        <taxon>Ixodida</taxon>
        <taxon>Ixodoidea</taxon>
        <taxon>Ixodidae</taxon>
        <taxon>Ixodinae</taxon>
        <taxon>Ixodes</taxon>
    </lineage>
</organism>
<gene>
    <name evidence="1" type="ORF">HPB47_018255</name>
</gene>
<comment type="caution">
    <text evidence="1">The sequence shown here is derived from an EMBL/GenBank/DDBJ whole genome shotgun (WGS) entry which is preliminary data.</text>
</comment>
<sequence>MQRNFRSVRDIGVNSLKKILPQETSGEVKETDYLCQHCFLYFKAEIQSAPESSDSGGDAFIPESEAVDKLNRYVLPTKVSPLKPPSQVASRCRESYGKRKQAEIEEAVVSDVRTEIQTAYGTSDVSGPSQDKCNTCSEWMTNFRLAYAACASHQERCRLLTLLPPSLTRKEIECAVPEATRYLINKSRKLRDDHGVWSTPHPYSRCKHQATLHNLRQPASMAIQNGQDMSRILSQHLKGVKLIYLDETELVEFRNRKKEEWSNVRAVRGIQKWHVWRSRRTGQNSELTVFRTAESATTITIS</sequence>
<dbReference type="EMBL" id="JABSTQ010007311">
    <property type="protein sequence ID" value="KAG0435898.1"/>
    <property type="molecule type" value="Genomic_DNA"/>
</dbReference>
<accession>A0AC60QL75</accession>
<evidence type="ECO:0000313" key="1">
    <source>
        <dbReference type="EMBL" id="KAG0435898.1"/>
    </source>
</evidence>
<protein>
    <submittedName>
        <fullName evidence="1">Uncharacterized protein</fullName>
    </submittedName>
</protein>
<dbReference type="Proteomes" id="UP000805193">
    <property type="component" value="Unassembled WGS sequence"/>
</dbReference>